<evidence type="ECO:0000256" key="5">
    <source>
        <dbReference type="SAM" id="Phobius"/>
    </source>
</evidence>
<evidence type="ECO:0000259" key="6">
    <source>
        <dbReference type="Pfam" id="PF01694"/>
    </source>
</evidence>
<dbReference type="RefSeq" id="WP_044151336.1">
    <property type="nucleotide sequence ID" value="NZ_QVFV01000002.1"/>
</dbReference>
<dbReference type="InterPro" id="IPR022764">
    <property type="entry name" value="Peptidase_S54_rhomboid_dom"/>
</dbReference>
<feature type="transmembrane region" description="Helical" evidence="5">
    <location>
        <begin position="58"/>
        <end position="81"/>
    </location>
</feature>
<dbReference type="PANTHER" id="PTHR43731:SF9">
    <property type="entry name" value="SLR1461 PROTEIN"/>
    <property type="match status" value="1"/>
</dbReference>
<keyword evidence="8" id="KW-1185">Reference proteome</keyword>
<dbReference type="PANTHER" id="PTHR43731">
    <property type="entry name" value="RHOMBOID PROTEASE"/>
    <property type="match status" value="1"/>
</dbReference>
<protein>
    <submittedName>
        <fullName evidence="7">Rhomboid family intramembrane serine protease</fullName>
    </submittedName>
</protein>
<dbReference type="GO" id="GO:0004252">
    <property type="term" value="F:serine-type endopeptidase activity"/>
    <property type="evidence" value="ECO:0007669"/>
    <property type="project" value="InterPro"/>
</dbReference>
<evidence type="ECO:0000313" key="7">
    <source>
        <dbReference type="EMBL" id="RZM79010.1"/>
    </source>
</evidence>
<dbReference type="GO" id="GO:0016020">
    <property type="term" value="C:membrane"/>
    <property type="evidence" value="ECO:0007669"/>
    <property type="project" value="UniProtKB-SubCell"/>
</dbReference>
<dbReference type="Proteomes" id="UP000292459">
    <property type="component" value="Unassembled WGS sequence"/>
</dbReference>
<comment type="subcellular location">
    <subcellularLocation>
        <location evidence="1">Membrane</location>
        <topology evidence="1">Multi-pass membrane protein</topology>
    </subcellularLocation>
</comment>
<comment type="caution">
    <text evidence="7">The sequence shown here is derived from an EMBL/GenBank/DDBJ whole genome shotgun (WGS) entry which is preliminary data.</text>
</comment>
<feature type="transmembrane region" description="Helical" evidence="5">
    <location>
        <begin position="93"/>
        <end position="111"/>
    </location>
</feature>
<feature type="transmembrane region" description="Helical" evidence="5">
    <location>
        <begin position="169"/>
        <end position="188"/>
    </location>
</feature>
<evidence type="ECO:0000313" key="8">
    <source>
        <dbReference type="Proteomes" id="UP000292459"/>
    </source>
</evidence>
<evidence type="ECO:0000256" key="1">
    <source>
        <dbReference type="ARBA" id="ARBA00004141"/>
    </source>
</evidence>
<dbReference type="Pfam" id="PF01694">
    <property type="entry name" value="Rhomboid"/>
    <property type="match status" value="1"/>
</dbReference>
<dbReference type="OrthoDB" id="465874at2"/>
<dbReference type="InterPro" id="IPR050925">
    <property type="entry name" value="Rhomboid_protease_S54"/>
</dbReference>
<name>A0A4Q7E783_9CYAN</name>
<dbReference type="Gene3D" id="1.20.1540.10">
    <property type="entry name" value="Rhomboid-like"/>
    <property type="match status" value="1"/>
</dbReference>
<keyword evidence="7" id="KW-0645">Protease</keyword>
<feature type="transmembrane region" description="Helical" evidence="5">
    <location>
        <begin position="17"/>
        <end position="38"/>
    </location>
</feature>
<reference evidence="7 8" key="1">
    <citation type="submission" date="2018-11" db="EMBL/GenBank/DDBJ databases">
        <title>Whole genome sequencing of an environmental sample.</title>
        <authorList>
            <person name="Sarangi A.N."/>
            <person name="Singh D."/>
            <person name="Tripathy S."/>
        </authorList>
    </citation>
    <scope>NUCLEOTIDE SEQUENCE [LARGE SCALE GENOMIC DNA]</scope>
    <source>
        <strain evidence="7 8">Lakshadweep</strain>
    </source>
</reference>
<keyword evidence="2 5" id="KW-0812">Transmembrane</keyword>
<dbReference type="InterPro" id="IPR035952">
    <property type="entry name" value="Rhomboid-like_sf"/>
</dbReference>
<dbReference type="SUPFAM" id="SSF144091">
    <property type="entry name" value="Rhomboid-like"/>
    <property type="match status" value="1"/>
</dbReference>
<gene>
    <name evidence="7" type="ORF">DYY88_09565</name>
</gene>
<dbReference type="EMBL" id="QVFV01000002">
    <property type="protein sequence ID" value="RZM79010.1"/>
    <property type="molecule type" value="Genomic_DNA"/>
</dbReference>
<proteinExistence type="predicted"/>
<keyword evidence="3 5" id="KW-1133">Transmembrane helix</keyword>
<accession>A0A4Q7E783</accession>
<evidence type="ECO:0000256" key="3">
    <source>
        <dbReference type="ARBA" id="ARBA00022989"/>
    </source>
</evidence>
<keyword evidence="4 5" id="KW-0472">Membrane</keyword>
<feature type="transmembrane region" description="Helical" evidence="5">
    <location>
        <begin position="117"/>
        <end position="134"/>
    </location>
</feature>
<dbReference type="AlphaFoldDB" id="A0A4Q7E783"/>
<organism evidence="7 8">
    <name type="scientific">Leptolyngbya iicbica LK</name>
    <dbReference type="NCBI Taxonomy" id="2294035"/>
    <lineage>
        <taxon>Bacteria</taxon>
        <taxon>Bacillati</taxon>
        <taxon>Cyanobacteriota</taxon>
        <taxon>Cyanophyceae</taxon>
        <taxon>Leptolyngbyales</taxon>
        <taxon>Leptolyngbyaceae</taxon>
        <taxon>Leptolyngbya group</taxon>
        <taxon>Leptolyngbya</taxon>
        <taxon>Leptolyngbya iicbica</taxon>
    </lineage>
</organism>
<sequence length="193" mass="21052">MPPQYPQPLPRSPYNPVWNLVAIVILLWGVQMVNVGLFDGRLILNGIYPRQLDELQGILWAPFLHGNFGHLLANTFPIIILGGLVMLGKAEDFWVVTGLSALASGLGTWLIGAPNSIHIGASGVVFGYFGYLLLRGYFDRSAFAVTSSMLVIIFYGSFLWGVLPNQPGVSWEGHLFGFIGGGFSAWLLSKSAR</sequence>
<evidence type="ECO:0000256" key="4">
    <source>
        <dbReference type="ARBA" id="ARBA00023136"/>
    </source>
</evidence>
<feature type="transmembrane region" description="Helical" evidence="5">
    <location>
        <begin position="141"/>
        <end position="163"/>
    </location>
</feature>
<evidence type="ECO:0000256" key="2">
    <source>
        <dbReference type="ARBA" id="ARBA00022692"/>
    </source>
</evidence>
<dbReference type="GO" id="GO:0006508">
    <property type="term" value="P:proteolysis"/>
    <property type="evidence" value="ECO:0007669"/>
    <property type="project" value="UniProtKB-KW"/>
</dbReference>
<keyword evidence="7" id="KW-0378">Hydrolase</keyword>
<feature type="domain" description="Peptidase S54 rhomboid" evidence="6">
    <location>
        <begin position="56"/>
        <end position="190"/>
    </location>
</feature>